<name>A0A7J6V6A3_THATH</name>
<dbReference type="PANTHER" id="PTHR34572">
    <property type="entry name" value="GOLGIN FAMILY A PROTEIN"/>
    <property type="match status" value="1"/>
</dbReference>
<feature type="compositionally biased region" description="Acidic residues" evidence="1">
    <location>
        <begin position="11"/>
        <end position="20"/>
    </location>
</feature>
<feature type="region of interest" description="Disordered" evidence="1">
    <location>
        <begin position="1"/>
        <end position="97"/>
    </location>
</feature>
<evidence type="ECO:0000256" key="1">
    <source>
        <dbReference type="SAM" id="MobiDB-lite"/>
    </source>
</evidence>
<proteinExistence type="predicted"/>
<comment type="caution">
    <text evidence="2">The sequence shown here is derived from an EMBL/GenBank/DDBJ whole genome shotgun (WGS) entry which is preliminary data.</text>
</comment>
<dbReference type="EMBL" id="JABWDY010037121">
    <property type="protein sequence ID" value="KAF5180644.1"/>
    <property type="molecule type" value="Genomic_DNA"/>
</dbReference>
<feature type="compositionally biased region" description="Polar residues" evidence="1">
    <location>
        <begin position="59"/>
        <end position="73"/>
    </location>
</feature>
<protein>
    <submittedName>
        <fullName evidence="2">Hybrid signal transduction protein dokA isoform X2</fullName>
    </submittedName>
</protein>
<evidence type="ECO:0000313" key="3">
    <source>
        <dbReference type="Proteomes" id="UP000554482"/>
    </source>
</evidence>
<organism evidence="2 3">
    <name type="scientific">Thalictrum thalictroides</name>
    <name type="common">Rue-anemone</name>
    <name type="synonym">Anemone thalictroides</name>
    <dbReference type="NCBI Taxonomy" id="46969"/>
    <lineage>
        <taxon>Eukaryota</taxon>
        <taxon>Viridiplantae</taxon>
        <taxon>Streptophyta</taxon>
        <taxon>Embryophyta</taxon>
        <taxon>Tracheophyta</taxon>
        <taxon>Spermatophyta</taxon>
        <taxon>Magnoliopsida</taxon>
        <taxon>Ranunculales</taxon>
        <taxon>Ranunculaceae</taxon>
        <taxon>Thalictroideae</taxon>
        <taxon>Thalictrum</taxon>
    </lineage>
</organism>
<feature type="compositionally biased region" description="Basic and acidic residues" evidence="1">
    <location>
        <begin position="79"/>
        <end position="97"/>
    </location>
</feature>
<dbReference type="Proteomes" id="UP000554482">
    <property type="component" value="Unassembled WGS sequence"/>
</dbReference>
<feature type="compositionally biased region" description="Basic and acidic residues" evidence="1">
    <location>
        <begin position="1"/>
        <end position="10"/>
    </location>
</feature>
<dbReference type="AlphaFoldDB" id="A0A7J6V6A3"/>
<gene>
    <name evidence="2" type="ORF">FRX31_029769</name>
</gene>
<keyword evidence="3" id="KW-1185">Reference proteome</keyword>
<accession>A0A7J6V6A3</accession>
<dbReference type="PANTHER" id="PTHR34572:SF1">
    <property type="entry name" value="GOLGIN FAMILY A PROTEIN"/>
    <property type="match status" value="1"/>
</dbReference>
<feature type="non-terminal residue" evidence="2">
    <location>
        <position position="97"/>
    </location>
</feature>
<dbReference type="OrthoDB" id="2020529at2759"/>
<sequence>IAVLEEQKKEDEEDAEEEATPSETDLPVGATINSDGTDGKPDINDVPMEEAQATMAPNKDQSVSQDLNETSLDLSLGLKGHDEDHDSDAKPESQGKE</sequence>
<reference evidence="2 3" key="1">
    <citation type="submission" date="2020-06" db="EMBL/GenBank/DDBJ databases">
        <title>Transcriptomic and genomic resources for Thalictrum thalictroides and T. hernandezii: Facilitating candidate gene discovery in an emerging model plant lineage.</title>
        <authorList>
            <person name="Arias T."/>
            <person name="Riano-Pachon D.M."/>
            <person name="Di Stilio V.S."/>
        </authorList>
    </citation>
    <scope>NUCLEOTIDE SEQUENCE [LARGE SCALE GENOMIC DNA]</scope>
    <source>
        <strain evidence="3">cv. WT478/WT964</strain>
        <tissue evidence="2">Leaves</tissue>
    </source>
</reference>
<evidence type="ECO:0000313" key="2">
    <source>
        <dbReference type="EMBL" id="KAF5180644.1"/>
    </source>
</evidence>
<feature type="non-terminal residue" evidence="2">
    <location>
        <position position="1"/>
    </location>
</feature>